<reference evidence="3 4" key="1">
    <citation type="journal article" date="2023" name="Plants (Basel)">
        <title>Bridging the Gap: Combining Genomics and Transcriptomics Approaches to Understand Stylosanthes scabra, an Orphan Legume from the Brazilian Caatinga.</title>
        <authorList>
            <person name="Ferreira-Neto J.R.C."/>
            <person name="da Silva M.D."/>
            <person name="Binneck E."/>
            <person name="de Melo N.F."/>
            <person name="da Silva R.H."/>
            <person name="de Melo A.L.T.M."/>
            <person name="Pandolfi V."/>
            <person name="Bustamante F.O."/>
            <person name="Brasileiro-Vidal A.C."/>
            <person name="Benko-Iseppon A.M."/>
        </authorList>
    </citation>
    <scope>NUCLEOTIDE SEQUENCE [LARGE SCALE GENOMIC DNA]</scope>
    <source>
        <tissue evidence="3">Leaves</tissue>
    </source>
</reference>
<comment type="caution">
    <text evidence="3">The sequence shown here is derived from an EMBL/GenBank/DDBJ whole genome shotgun (WGS) entry which is preliminary data.</text>
</comment>
<gene>
    <name evidence="3" type="ORF">PIB30_046878</name>
</gene>
<protein>
    <recommendedName>
        <fullName evidence="2">Putative plant transposon protein domain-containing protein</fullName>
    </recommendedName>
</protein>
<dbReference type="InterPro" id="IPR046796">
    <property type="entry name" value="Transposase_32_dom"/>
</dbReference>
<organism evidence="3 4">
    <name type="scientific">Stylosanthes scabra</name>
    <dbReference type="NCBI Taxonomy" id="79078"/>
    <lineage>
        <taxon>Eukaryota</taxon>
        <taxon>Viridiplantae</taxon>
        <taxon>Streptophyta</taxon>
        <taxon>Embryophyta</taxon>
        <taxon>Tracheophyta</taxon>
        <taxon>Spermatophyta</taxon>
        <taxon>Magnoliopsida</taxon>
        <taxon>eudicotyledons</taxon>
        <taxon>Gunneridae</taxon>
        <taxon>Pentapetalae</taxon>
        <taxon>rosids</taxon>
        <taxon>fabids</taxon>
        <taxon>Fabales</taxon>
        <taxon>Fabaceae</taxon>
        <taxon>Papilionoideae</taxon>
        <taxon>50 kb inversion clade</taxon>
        <taxon>dalbergioids sensu lato</taxon>
        <taxon>Dalbergieae</taxon>
        <taxon>Pterocarpus clade</taxon>
        <taxon>Stylosanthes</taxon>
    </lineage>
</organism>
<feature type="compositionally biased region" description="Polar residues" evidence="1">
    <location>
        <begin position="12"/>
        <end position="25"/>
    </location>
</feature>
<dbReference type="EMBL" id="JASCZI010060711">
    <property type="protein sequence ID" value="MED6135478.1"/>
    <property type="molecule type" value="Genomic_DNA"/>
</dbReference>
<proteinExistence type="predicted"/>
<feature type="domain" description="Putative plant transposon protein" evidence="2">
    <location>
        <begin position="38"/>
        <end position="174"/>
    </location>
</feature>
<name>A0ABU6SHS2_9FABA</name>
<evidence type="ECO:0000313" key="3">
    <source>
        <dbReference type="EMBL" id="MED6135478.1"/>
    </source>
</evidence>
<keyword evidence="4" id="KW-1185">Reference proteome</keyword>
<sequence length="174" mass="20327">MAPKSRKKNASDAPSSSQIPDTSPEPTYDAIRFKSLAHERHFEEVKKMGIQLLREFYANARMARRDKQSNPRYMTFVRGKDIDFSPTSIKVILQLPDIDDSEQSYEARRQDDDQRLNEVLRDIGEPFAQWKLDNKKKPNQINRQELNPTARGWFDFVRRSLIPSSNISEVTVER</sequence>
<dbReference type="Proteomes" id="UP001341840">
    <property type="component" value="Unassembled WGS sequence"/>
</dbReference>
<dbReference type="Pfam" id="PF20167">
    <property type="entry name" value="Transposase_32"/>
    <property type="match status" value="1"/>
</dbReference>
<evidence type="ECO:0000313" key="4">
    <source>
        <dbReference type="Proteomes" id="UP001341840"/>
    </source>
</evidence>
<feature type="region of interest" description="Disordered" evidence="1">
    <location>
        <begin position="1"/>
        <end position="27"/>
    </location>
</feature>
<evidence type="ECO:0000256" key="1">
    <source>
        <dbReference type="SAM" id="MobiDB-lite"/>
    </source>
</evidence>
<evidence type="ECO:0000259" key="2">
    <source>
        <dbReference type="Pfam" id="PF20167"/>
    </source>
</evidence>
<accession>A0ABU6SHS2</accession>